<dbReference type="SUPFAM" id="SSF55347">
    <property type="entry name" value="Glyceraldehyde-3-phosphate dehydrogenase-like, C-terminal domain"/>
    <property type="match status" value="1"/>
</dbReference>
<dbReference type="PANTHER" id="PTHR43249:SF1">
    <property type="entry name" value="D-GLUCOSIDE 3-DEHYDROGENASE"/>
    <property type="match status" value="1"/>
</dbReference>
<accession>A0A4S4C326</accession>
<dbReference type="PANTHER" id="PTHR43249">
    <property type="entry name" value="UDP-N-ACETYL-2-AMINO-2-DEOXY-D-GLUCURONATE OXIDASE"/>
    <property type="match status" value="1"/>
</dbReference>
<dbReference type="GO" id="GO:0000166">
    <property type="term" value="F:nucleotide binding"/>
    <property type="evidence" value="ECO:0007669"/>
    <property type="project" value="InterPro"/>
</dbReference>
<dbReference type="Gene3D" id="3.40.50.720">
    <property type="entry name" value="NAD(P)-binding Rossmann-like Domain"/>
    <property type="match status" value="1"/>
</dbReference>
<dbReference type="Pfam" id="PF22725">
    <property type="entry name" value="GFO_IDH_MocA_C3"/>
    <property type="match status" value="1"/>
</dbReference>
<dbReference type="Gene3D" id="3.30.360.10">
    <property type="entry name" value="Dihydrodipicolinate Reductase, domain 2"/>
    <property type="match status" value="1"/>
</dbReference>
<dbReference type="InterPro" id="IPR052515">
    <property type="entry name" value="Gfo/Idh/MocA_Oxidoreductase"/>
</dbReference>
<dbReference type="Proteomes" id="UP000310636">
    <property type="component" value="Unassembled WGS sequence"/>
</dbReference>
<sequence length="392" mass="43995">MDKVRIGIVGLGNMGSMHTRYLFQNEVAGAELTAVCDKQPDRLAWAKEEFGDRVARFDDYNEMLASGAVDGVIVNTPHYFHPEQAILAMRQGLHVLIEKPAGVYTKQVREMNGISAASGKVFGIMYNQRTNPLYAKLKDLIASGELGEIRRTNWIITDWYRSQSYYDSGSWRATWAGEGGGVLINQNPHQLDLWQWATGLMPKRIRAFCSFGKHRNIEVENDVTAYAEYENGASGVFITSTCDAPGTNRLEVTGDRGKIVIEDGNMTFWRLRVSETEFNRTYKGGFGQPENWKIDISVNDGMTQFDMGQHKGITQNWVNAILKGTALLAPGEDGIKGLMISNAMLLSTWIDDWVNLPIDEDLFYEKLQENIRRSTSKKKVGLPQILDTGGTY</sequence>
<evidence type="ECO:0000259" key="2">
    <source>
        <dbReference type="Pfam" id="PF22725"/>
    </source>
</evidence>
<comment type="caution">
    <text evidence="3">The sequence shown here is derived from an EMBL/GenBank/DDBJ whole genome shotgun (WGS) entry which is preliminary data.</text>
</comment>
<dbReference type="AlphaFoldDB" id="A0A4S4C326"/>
<feature type="domain" description="GFO/IDH/MocA-like oxidoreductase" evidence="2">
    <location>
        <begin position="134"/>
        <end position="259"/>
    </location>
</feature>
<dbReference type="InterPro" id="IPR036291">
    <property type="entry name" value="NAD(P)-bd_dom_sf"/>
</dbReference>
<evidence type="ECO:0000313" key="3">
    <source>
        <dbReference type="EMBL" id="THF82116.1"/>
    </source>
</evidence>
<evidence type="ECO:0000259" key="1">
    <source>
        <dbReference type="Pfam" id="PF01408"/>
    </source>
</evidence>
<gene>
    <name evidence="3" type="ORF">E6C55_06945</name>
</gene>
<proteinExistence type="predicted"/>
<dbReference type="InterPro" id="IPR000683">
    <property type="entry name" value="Gfo/Idh/MocA-like_OxRdtase_N"/>
</dbReference>
<dbReference type="Pfam" id="PF01408">
    <property type="entry name" value="GFO_IDH_MocA"/>
    <property type="match status" value="1"/>
</dbReference>
<dbReference type="EMBL" id="SSOB01000007">
    <property type="protein sequence ID" value="THF82116.1"/>
    <property type="molecule type" value="Genomic_DNA"/>
</dbReference>
<dbReference type="SUPFAM" id="SSF51735">
    <property type="entry name" value="NAD(P)-binding Rossmann-fold domains"/>
    <property type="match status" value="1"/>
</dbReference>
<evidence type="ECO:0000313" key="4">
    <source>
        <dbReference type="Proteomes" id="UP000310636"/>
    </source>
</evidence>
<name>A0A4S4C326_9BACL</name>
<dbReference type="RefSeq" id="WP_136369055.1">
    <property type="nucleotide sequence ID" value="NZ_SSOB01000007.1"/>
</dbReference>
<feature type="domain" description="Gfo/Idh/MocA-like oxidoreductase N-terminal" evidence="1">
    <location>
        <begin position="4"/>
        <end position="122"/>
    </location>
</feature>
<protein>
    <submittedName>
        <fullName evidence="3">Gfo/Idh/MocA family oxidoreductase</fullName>
    </submittedName>
</protein>
<organism evidence="3 4">
    <name type="scientific">Cohnella fermenti</name>
    <dbReference type="NCBI Taxonomy" id="2565925"/>
    <lineage>
        <taxon>Bacteria</taxon>
        <taxon>Bacillati</taxon>
        <taxon>Bacillota</taxon>
        <taxon>Bacilli</taxon>
        <taxon>Bacillales</taxon>
        <taxon>Paenibacillaceae</taxon>
        <taxon>Cohnella</taxon>
    </lineage>
</organism>
<reference evidence="3 4" key="1">
    <citation type="submission" date="2019-04" db="EMBL/GenBank/DDBJ databases">
        <title>Cohnella sp. nov. isolated from preserved vegetables.</title>
        <authorList>
            <person name="Lin S.-Y."/>
            <person name="Hung M.-H."/>
            <person name="Young C.-C."/>
        </authorList>
    </citation>
    <scope>NUCLEOTIDE SEQUENCE [LARGE SCALE GENOMIC DNA]</scope>
    <source>
        <strain evidence="3 4">CC-MHH1044</strain>
    </source>
</reference>
<dbReference type="OrthoDB" id="9815825at2"/>
<dbReference type="InterPro" id="IPR055170">
    <property type="entry name" value="GFO_IDH_MocA-like_dom"/>
</dbReference>
<keyword evidence="4" id="KW-1185">Reference proteome</keyword>